<dbReference type="Proteomes" id="UP000561077">
    <property type="component" value="Unassembled WGS sequence"/>
</dbReference>
<comment type="caution">
    <text evidence="3">The sequence shown here is derived from an EMBL/GenBank/DDBJ whole genome shotgun (WGS) entry which is preliminary data.</text>
</comment>
<sequence>MSKPTTLLFAATAGAVGVAGATAFLIDARQPTDDRACRQNAAAAQGQPTAPAATRPEGPQARNPQDCDHQAHHSYHGSGGGAFFTRTGNRGGDDDDAPSTDRTAGSGGEAESAGHAGFGASAAGHGGGGE</sequence>
<name>A0A7W4IPG8_9PROT</name>
<feature type="compositionally biased region" description="Low complexity" evidence="1">
    <location>
        <begin position="109"/>
        <end position="123"/>
    </location>
</feature>
<dbReference type="EMBL" id="JABEQN010000040">
    <property type="protein sequence ID" value="MBB2195738.1"/>
    <property type="molecule type" value="Genomic_DNA"/>
</dbReference>
<evidence type="ECO:0000313" key="4">
    <source>
        <dbReference type="EMBL" id="MBB2195738.1"/>
    </source>
</evidence>
<proteinExistence type="predicted"/>
<evidence type="ECO:0000256" key="1">
    <source>
        <dbReference type="SAM" id="MobiDB-lite"/>
    </source>
</evidence>
<feature type="region of interest" description="Disordered" evidence="1">
    <location>
        <begin position="31"/>
        <end position="130"/>
    </location>
</feature>
<accession>A0A7W4IPG8</accession>
<dbReference type="AlphaFoldDB" id="A0A7W4IPG8"/>
<evidence type="ECO:0000313" key="3">
    <source>
        <dbReference type="EMBL" id="MBB2166636.1"/>
    </source>
</evidence>
<dbReference type="EMBL" id="JABEQO010000041">
    <property type="protein sequence ID" value="MBB2166636.1"/>
    <property type="molecule type" value="Genomic_DNA"/>
</dbReference>
<protein>
    <submittedName>
        <fullName evidence="3">Uncharacterized protein</fullName>
    </submittedName>
</protein>
<gene>
    <name evidence="4" type="ORF">HLH25_19320</name>
    <name evidence="3" type="ORF">HLH26_19325</name>
</gene>
<evidence type="ECO:0000256" key="2">
    <source>
        <dbReference type="SAM" id="SignalP"/>
    </source>
</evidence>
<feature type="compositionally biased region" description="Low complexity" evidence="1">
    <location>
        <begin position="41"/>
        <end position="54"/>
    </location>
</feature>
<reference evidence="5 6" key="1">
    <citation type="submission" date="2020-04" db="EMBL/GenBank/DDBJ databases">
        <title>Description of novel Gluconacetobacter.</title>
        <authorList>
            <person name="Sombolestani A."/>
        </authorList>
    </citation>
    <scope>NUCLEOTIDE SEQUENCE [LARGE SCALE GENOMIC DNA]</scope>
    <source>
        <strain evidence="4 5">LMG 1728</strain>
        <strain evidence="3 6">LMG 1731</strain>
    </source>
</reference>
<evidence type="ECO:0000313" key="6">
    <source>
        <dbReference type="Proteomes" id="UP000561077"/>
    </source>
</evidence>
<feature type="signal peptide" evidence="2">
    <location>
        <begin position="1"/>
        <end position="21"/>
    </location>
</feature>
<feature type="chain" id="PRO_5031450155" evidence="2">
    <location>
        <begin position="22"/>
        <end position="130"/>
    </location>
</feature>
<keyword evidence="2" id="KW-0732">Signal</keyword>
<evidence type="ECO:0000313" key="5">
    <source>
        <dbReference type="Proteomes" id="UP000540490"/>
    </source>
</evidence>
<dbReference type="RefSeq" id="WP_182975625.1">
    <property type="nucleotide sequence ID" value="NZ_JABEQN010000040.1"/>
</dbReference>
<dbReference type="Proteomes" id="UP000540490">
    <property type="component" value="Unassembled WGS sequence"/>
</dbReference>
<organism evidence="3 6">
    <name type="scientific">Gluconacetobacter dulcium</name>
    <dbReference type="NCBI Taxonomy" id="2729096"/>
    <lineage>
        <taxon>Bacteria</taxon>
        <taxon>Pseudomonadati</taxon>
        <taxon>Pseudomonadota</taxon>
        <taxon>Alphaproteobacteria</taxon>
        <taxon>Acetobacterales</taxon>
        <taxon>Acetobacteraceae</taxon>
        <taxon>Gluconacetobacter</taxon>
    </lineage>
</organism>
<keyword evidence="5" id="KW-1185">Reference proteome</keyword>